<organism evidence="8 9">
    <name type="scientific">Catenulispora yoronensis</name>
    <dbReference type="NCBI Taxonomy" id="450799"/>
    <lineage>
        <taxon>Bacteria</taxon>
        <taxon>Bacillati</taxon>
        <taxon>Actinomycetota</taxon>
        <taxon>Actinomycetes</taxon>
        <taxon>Catenulisporales</taxon>
        <taxon>Catenulisporaceae</taxon>
        <taxon>Catenulispora</taxon>
    </lineage>
</organism>
<sequence>MGSPQQLVVDVEALLRMEGDLAEVATGLVGYALDDALPFTFEVFYDETFAGTKGYVASAIDDPSARDDVVQESYLTVLENWGHVRQPSAKGYLNTTARRKVIDYYREHRPRYKSRGQEVQVALQDVDSVSVEELRGGVDSPVEEIAQTGHTRTVIRTAMHQLAGTHPTQHQIVFLRYLRELNLEEIVTETGKKKNTVSSNLYMGLRNLRPIVMDLMGRAQLIPGQRPPPKPDAGVARDPRRGGGRAPTAR</sequence>
<dbReference type="RefSeq" id="WP_344665360.1">
    <property type="nucleotide sequence ID" value="NZ_BAAAQN010000009.1"/>
</dbReference>
<dbReference type="PANTHER" id="PTHR43133">
    <property type="entry name" value="RNA POLYMERASE ECF-TYPE SIGMA FACTO"/>
    <property type="match status" value="1"/>
</dbReference>
<keyword evidence="2" id="KW-0805">Transcription regulation</keyword>
<evidence type="ECO:0000256" key="2">
    <source>
        <dbReference type="ARBA" id="ARBA00023015"/>
    </source>
</evidence>
<evidence type="ECO:0000256" key="3">
    <source>
        <dbReference type="ARBA" id="ARBA00023082"/>
    </source>
</evidence>
<keyword evidence="5" id="KW-0804">Transcription</keyword>
<dbReference type="InterPro" id="IPR014284">
    <property type="entry name" value="RNA_pol_sigma-70_dom"/>
</dbReference>
<gene>
    <name evidence="8" type="ORF">GCM10009839_21330</name>
</gene>
<dbReference type="Gene3D" id="1.10.1740.10">
    <property type="match status" value="1"/>
</dbReference>
<comment type="caution">
    <text evidence="8">The sequence shown here is derived from an EMBL/GenBank/DDBJ whole genome shotgun (WGS) entry which is preliminary data.</text>
</comment>
<feature type="domain" description="RNA polymerase sigma-70 region 2" evidence="7">
    <location>
        <begin position="60"/>
        <end position="109"/>
    </location>
</feature>
<evidence type="ECO:0000256" key="5">
    <source>
        <dbReference type="ARBA" id="ARBA00023163"/>
    </source>
</evidence>
<evidence type="ECO:0000259" key="7">
    <source>
        <dbReference type="Pfam" id="PF04542"/>
    </source>
</evidence>
<evidence type="ECO:0000256" key="6">
    <source>
        <dbReference type="SAM" id="MobiDB-lite"/>
    </source>
</evidence>
<keyword evidence="9" id="KW-1185">Reference proteome</keyword>
<dbReference type="NCBIfam" id="TIGR02937">
    <property type="entry name" value="sigma70-ECF"/>
    <property type="match status" value="1"/>
</dbReference>
<keyword evidence="4" id="KW-0238">DNA-binding</keyword>
<protein>
    <recommendedName>
        <fullName evidence="7">RNA polymerase sigma-70 region 2 domain-containing protein</fullName>
    </recommendedName>
</protein>
<dbReference type="InterPro" id="IPR036388">
    <property type="entry name" value="WH-like_DNA-bd_sf"/>
</dbReference>
<dbReference type="InterPro" id="IPR013325">
    <property type="entry name" value="RNA_pol_sigma_r2"/>
</dbReference>
<dbReference type="InterPro" id="IPR013324">
    <property type="entry name" value="RNA_pol_sigma_r3/r4-like"/>
</dbReference>
<keyword evidence="3" id="KW-0731">Sigma factor</keyword>
<dbReference type="Proteomes" id="UP001500751">
    <property type="component" value="Unassembled WGS sequence"/>
</dbReference>
<dbReference type="InterPro" id="IPR007627">
    <property type="entry name" value="RNA_pol_sigma70_r2"/>
</dbReference>
<proteinExistence type="inferred from homology"/>
<dbReference type="InterPro" id="IPR039425">
    <property type="entry name" value="RNA_pol_sigma-70-like"/>
</dbReference>
<dbReference type="SUPFAM" id="SSF88946">
    <property type="entry name" value="Sigma2 domain of RNA polymerase sigma factors"/>
    <property type="match status" value="1"/>
</dbReference>
<comment type="similarity">
    <text evidence="1">Belongs to the sigma-70 factor family. ECF subfamily.</text>
</comment>
<accession>A0ABP5FFP5</accession>
<reference evidence="9" key="1">
    <citation type="journal article" date="2019" name="Int. J. Syst. Evol. Microbiol.">
        <title>The Global Catalogue of Microorganisms (GCM) 10K type strain sequencing project: providing services to taxonomists for standard genome sequencing and annotation.</title>
        <authorList>
            <consortium name="The Broad Institute Genomics Platform"/>
            <consortium name="The Broad Institute Genome Sequencing Center for Infectious Disease"/>
            <person name="Wu L."/>
            <person name="Ma J."/>
        </authorList>
    </citation>
    <scope>NUCLEOTIDE SEQUENCE [LARGE SCALE GENOMIC DNA]</scope>
    <source>
        <strain evidence="9">JCM 16014</strain>
    </source>
</reference>
<evidence type="ECO:0000313" key="9">
    <source>
        <dbReference type="Proteomes" id="UP001500751"/>
    </source>
</evidence>
<evidence type="ECO:0000313" key="8">
    <source>
        <dbReference type="EMBL" id="GAA2023495.1"/>
    </source>
</evidence>
<dbReference type="EMBL" id="BAAAQN010000009">
    <property type="protein sequence ID" value="GAA2023495.1"/>
    <property type="molecule type" value="Genomic_DNA"/>
</dbReference>
<dbReference type="SUPFAM" id="SSF88659">
    <property type="entry name" value="Sigma3 and sigma4 domains of RNA polymerase sigma factors"/>
    <property type="match status" value="1"/>
</dbReference>
<feature type="region of interest" description="Disordered" evidence="6">
    <location>
        <begin position="221"/>
        <end position="250"/>
    </location>
</feature>
<dbReference type="PANTHER" id="PTHR43133:SF52">
    <property type="entry name" value="ECF RNA POLYMERASE SIGMA FACTOR SIGL"/>
    <property type="match status" value="1"/>
</dbReference>
<evidence type="ECO:0000256" key="4">
    <source>
        <dbReference type="ARBA" id="ARBA00023125"/>
    </source>
</evidence>
<evidence type="ECO:0000256" key="1">
    <source>
        <dbReference type="ARBA" id="ARBA00010641"/>
    </source>
</evidence>
<dbReference type="Gene3D" id="1.10.10.10">
    <property type="entry name" value="Winged helix-like DNA-binding domain superfamily/Winged helix DNA-binding domain"/>
    <property type="match status" value="1"/>
</dbReference>
<name>A0ABP5FFP5_9ACTN</name>
<dbReference type="Pfam" id="PF04542">
    <property type="entry name" value="Sigma70_r2"/>
    <property type="match status" value="1"/>
</dbReference>